<organism evidence="2 3">
    <name type="scientific">Photobacterium atrarenae</name>
    <dbReference type="NCBI Taxonomy" id="865757"/>
    <lineage>
        <taxon>Bacteria</taxon>
        <taxon>Pseudomonadati</taxon>
        <taxon>Pseudomonadota</taxon>
        <taxon>Gammaproteobacteria</taxon>
        <taxon>Vibrionales</taxon>
        <taxon>Vibrionaceae</taxon>
        <taxon>Photobacterium</taxon>
    </lineage>
</organism>
<accession>A0ABY5GFK5</accession>
<dbReference type="InterPro" id="IPR012659">
    <property type="entry name" value="CHP02444"/>
</dbReference>
<sequence length="166" mass="18961">MADAKSHTQPQAQPHDQTRPDPAGFWPFCLAHYVRPGVEPACLTLQERYRGNVNLALLLHWLDTQAQALPEHGQDQLCQALSETESLLTPYRAMRRALKPQLDRPGYQQLLDFELTLEKRQQQALLDQLAQLPLRREASASNLQQYARTLAVPLDLLRRLQGYDAI</sequence>
<evidence type="ECO:0000313" key="2">
    <source>
        <dbReference type="EMBL" id="UTV27977.1"/>
    </source>
</evidence>
<proteinExistence type="predicted"/>
<keyword evidence="3" id="KW-1185">Reference proteome</keyword>
<evidence type="ECO:0000313" key="3">
    <source>
        <dbReference type="Proteomes" id="UP001057998"/>
    </source>
</evidence>
<dbReference type="NCBIfam" id="TIGR02444">
    <property type="entry name" value="TIGR02444 family protein"/>
    <property type="match status" value="1"/>
</dbReference>
<dbReference type="Proteomes" id="UP001057998">
    <property type="component" value="Chromosome 1"/>
</dbReference>
<dbReference type="RefSeq" id="WP_255389231.1">
    <property type="nucleotide sequence ID" value="NZ_CP101508.1"/>
</dbReference>
<dbReference type="Pfam" id="PF09523">
    <property type="entry name" value="DUF2390"/>
    <property type="match status" value="1"/>
</dbReference>
<name>A0ABY5GFK5_9GAMM</name>
<dbReference type="EMBL" id="CP101508">
    <property type="protein sequence ID" value="UTV27977.1"/>
    <property type="molecule type" value="Genomic_DNA"/>
</dbReference>
<evidence type="ECO:0000256" key="1">
    <source>
        <dbReference type="SAM" id="MobiDB-lite"/>
    </source>
</evidence>
<gene>
    <name evidence="2" type="ORF">NNL38_01205</name>
</gene>
<feature type="region of interest" description="Disordered" evidence="1">
    <location>
        <begin position="1"/>
        <end position="20"/>
    </location>
</feature>
<reference evidence="2" key="1">
    <citation type="submission" date="2022-07" db="EMBL/GenBank/DDBJ databases">
        <title>Genome sequencing of Photobacterium atrarenae GJH2-4.</title>
        <authorList>
            <person name="Park S.-J."/>
        </authorList>
    </citation>
    <scope>NUCLEOTIDE SEQUENCE</scope>
    <source>
        <strain evidence="2">GJH2-4</strain>
    </source>
</reference>
<protein>
    <submittedName>
        <fullName evidence="2">TIGR02444 family protein</fullName>
    </submittedName>
</protein>